<gene>
    <name evidence="1" type="ORF">BDBG_01105</name>
</gene>
<name>A0A179UBA0_BLAGS</name>
<proteinExistence type="predicted"/>
<evidence type="ECO:0000313" key="1">
    <source>
        <dbReference type="EMBL" id="OAT04578.1"/>
    </source>
</evidence>
<sequence>MPLCISINESSQQSVTTEDEYQHFDAKELIEALREARVNFTPFKFNFSEDTAETVLNNASKLKLQGQEIFFSYNSESESPVLMNKYMSDILLT</sequence>
<dbReference type="KEGG" id="bgh:BDBG_01105"/>
<dbReference type="OrthoDB" id="4190672at2759"/>
<keyword evidence="2" id="KW-1185">Reference proteome</keyword>
<protein>
    <submittedName>
        <fullName evidence="1">Uncharacterized protein</fullName>
    </submittedName>
</protein>
<organism evidence="1 2">
    <name type="scientific">Blastomyces gilchristii (strain SLH14081)</name>
    <name type="common">Blastomyces dermatitidis</name>
    <dbReference type="NCBI Taxonomy" id="559298"/>
    <lineage>
        <taxon>Eukaryota</taxon>
        <taxon>Fungi</taxon>
        <taxon>Dikarya</taxon>
        <taxon>Ascomycota</taxon>
        <taxon>Pezizomycotina</taxon>
        <taxon>Eurotiomycetes</taxon>
        <taxon>Eurotiomycetidae</taxon>
        <taxon>Onygenales</taxon>
        <taxon>Ajellomycetaceae</taxon>
        <taxon>Blastomyces</taxon>
    </lineage>
</organism>
<dbReference type="Proteomes" id="UP000002038">
    <property type="component" value="Unassembled WGS sequence"/>
</dbReference>
<dbReference type="AlphaFoldDB" id="A0A179UBA0"/>
<dbReference type="EMBL" id="GG657449">
    <property type="protein sequence ID" value="OAT04578.1"/>
    <property type="molecule type" value="Genomic_DNA"/>
</dbReference>
<accession>A0A179UBA0</accession>
<reference evidence="2" key="1">
    <citation type="journal article" date="2015" name="PLoS Genet.">
        <title>The dynamic genome and transcriptome of the human fungal pathogen Blastomyces and close relative Emmonsia.</title>
        <authorList>
            <person name="Munoz J.F."/>
            <person name="Gauthier G.M."/>
            <person name="Desjardins C.A."/>
            <person name="Gallo J.E."/>
            <person name="Holder J."/>
            <person name="Sullivan T.D."/>
            <person name="Marty A.J."/>
            <person name="Carmen J.C."/>
            <person name="Chen Z."/>
            <person name="Ding L."/>
            <person name="Gujja S."/>
            <person name="Magrini V."/>
            <person name="Misas E."/>
            <person name="Mitreva M."/>
            <person name="Priest M."/>
            <person name="Saif S."/>
            <person name="Whiston E.A."/>
            <person name="Young S."/>
            <person name="Zeng Q."/>
            <person name="Goldman W.E."/>
            <person name="Mardis E.R."/>
            <person name="Taylor J.W."/>
            <person name="McEwen J.G."/>
            <person name="Clay O.K."/>
            <person name="Klein B.S."/>
            <person name="Cuomo C.A."/>
        </authorList>
    </citation>
    <scope>NUCLEOTIDE SEQUENCE [LARGE SCALE GENOMIC DNA]</scope>
    <source>
        <strain evidence="2">SLH14081</strain>
    </source>
</reference>
<evidence type="ECO:0000313" key="2">
    <source>
        <dbReference type="Proteomes" id="UP000002038"/>
    </source>
</evidence>
<dbReference type="RefSeq" id="XP_002628197.2">
    <property type="nucleotide sequence ID" value="XM_002628151.2"/>
</dbReference>
<dbReference type="VEuPathDB" id="FungiDB:BDBG_01105"/>
<dbReference type="GeneID" id="8507325"/>